<dbReference type="PIRSF" id="PIRSF030962">
    <property type="entry name" value="Dehydrase_ECs4332_prd"/>
    <property type="match status" value="1"/>
</dbReference>
<dbReference type="SUPFAM" id="SSF54637">
    <property type="entry name" value="Thioesterase/thiol ester dehydrase-isomerase"/>
    <property type="match status" value="1"/>
</dbReference>
<comment type="caution">
    <text evidence="2">The sequence shown here is derived from an EMBL/GenBank/DDBJ whole genome shotgun (WGS) entry which is preliminary data.</text>
</comment>
<evidence type="ECO:0000313" key="3">
    <source>
        <dbReference type="Proteomes" id="UP000036097"/>
    </source>
</evidence>
<organism evidence="2 3">
    <name type="scientific">Photobacterium aquae</name>
    <dbReference type="NCBI Taxonomy" id="1195763"/>
    <lineage>
        <taxon>Bacteria</taxon>
        <taxon>Pseudomonadati</taxon>
        <taxon>Pseudomonadota</taxon>
        <taxon>Gammaproteobacteria</taxon>
        <taxon>Vibrionales</taxon>
        <taxon>Vibrionaceae</taxon>
        <taxon>Photobacterium</taxon>
    </lineage>
</organism>
<dbReference type="Pfam" id="PF22818">
    <property type="entry name" value="ApeI-like"/>
    <property type="match status" value="1"/>
</dbReference>
<dbReference type="Gene3D" id="3.10.129.10">
    <property type="entry name" value="Hotdog Thioesterase"/>
    <property type="match status" value="1"/>
</dbReference>
<dbReference type="InterPro" id="IPR016962">
    <property type="entry name" value="Dehydrase_ECs4332_prd"/>
</dbReference>
<dbReference type="STRING" id="1195763.ABT56_15745"/>
<dbReference type="PATRIC" id="fig|1195763.3.peg.3357"/>
<sequence length="124" mass="14003">MTTKRKPTILRQEVDENHAVLSLMVDADIVDFKGHFTSYPLLPGVTQIHWAVEFGIALLDIPAQFGGMEVIKFQAPILPGVEIELELEWNVEKEKLHFCYRSVDSDGEQTAVHSLGRIKLDMAQ</sequence>
<feature type="domain" description="ApeI dehydratase-like" evidence="1">
    <location>
        <begin position="12"/>
        <end position="105"/>
    </location>
</feature>
<dbReference type="Proteomes" id="UP000036097">
    <property type="component" value="Unassembled WGS sequence"/>
</dbReference>
<evidence type="ECO:0000313" key="2">
    <source>
        <dbReference type="EMBL" id="KLV04245.1"/>
    </source>
</evidence>
<name>A0A0J1GX74_9GAMM</name>
<dbReference type="EMBL" id="LDOT01000023">
    <property type="protein sequence ID" value="KLV04245.1"/>
    <property type="molecule type" value="Genomic_DNA"/>
</dbReference>
<gene>
    <name evidence="2" type="ORF">ABT56_15745</name>
</gene>
<protein>
    <submittedName>
        <fullName evidence="2">3-hydroxyacyl-ACP dehydratase</fullName>
    </submittedName>
</protein>
<dbReference type="InterPro" id="IPR029069">
    <property type="entry name" value="HotDog_dom_sf"/>
</dbReference>
<reference evidence="2 3" key="1">
    <citation type="submission" date="2015-05" db="EMBL/GenBank/DDBJ databases">
        <title>Photobacterium galathea sp. nov.</title>
        <authorList>
            <person name="Machado H."/>
            <person name="Gram L."/>
        </authorList>
    </citation>
    <scope>NUCLEOTIDE SEQUENCE [LARGE SCALE GENOMIC DNA]</scope>
    <source>
        <strain evidence="2 3">CGMCC 1.12159</strain>
    </source>
</reference>
<evidence type="ECO:0000259" key="1">
    <source>
        <dbReference type="Pfam" id="PF22818"/>
    </source>
</evidence>
<dbReference type="AlphaFoldDB" id="A0A0J1GX74"/>
<accession>A0A0J1GX74</accession>
<keyword evidence="3" id="KW-1185">Reference proteome</keyword>
<dbReference type="InterPro" id="IPR054545">
    <property type="entry name" value="ApeI-like"/>
</dbReference>
<proteinExistence type="predicted"/>